<evidence type="ECO:0000313" key="3">
    <source>
        <dbReference type="Proteomes" id="UP000076858"/>
    </source>
</evidence>
<comment type="caution">
    <text evidence="2">The sequence shown here is derived from an EMBL/GenBank/DDBJ whole genome shotgun (WGS) entry which is preliminary data.</text>
</comment>
<evidence type="ECO:0000256" key="1">
    <source>
        <dbReference type="SAM" id="MobiDB-lite"/>
    </source>
</evidence>
<reference evidence="2 3" key="1">
    <citation type="submission" date="2016-03" db="EMBL/GenBank/DDBJ databases">
        <title>EvidentialGene: Evidence-directed Construction of Genes on Genomes.</title>
        <authorList>
            <person name="Gilbert D.G."/>
            <person name="Choi J.-H."/>
            <person name="Mockaitis K."/>
            <person name="Colbourne J."/>
            <person name="Pfrender M."/>
        </authorList>
    </citation>
    <scope>NUCLEOTIDE SEQUENCE [LARGE SCALE GENOMIC DNA]</scope>
    <source>
        <strain evidence="2 3">Xinb3</strain>
        <tissue evidence="2">Complete organism</tissue>
    </source>
</reference>
<name>A0A164KLQ6_9CRUS</name>
<keyword evidence="3" id="KW-1185">Reference proteome</keyword>
<accession>A0A164KLQ6</accession>
<proteinExistence type="predicted"/>
<sequence>MRLTLVNGIVTNQATIDRWKKRDVTCRNYIMATKEPSQKKNIYGLATGREMWLKIETQYASNAADLEANCLTSLYNFKHDPRKDIMCHINGVLAFTNKLREIGKPMAELHIINIITSSLPESYARARSNWTLVPEAERKVNNLTSKLKAEETIIASYLKPAKEDLALHASEQQTDQNERIANKPGPSFYPVDNRSDGGRYLHKTKRSRINKFRGGRGAFKGSSGPPELREGEQEYEFLFCEVDTHKTRDCRNMTRAKKARNETKTQTKNQNF</sequence>
<protein>
    <submittedName>
        <fullName evidence="2">Uncharacterized protein</fullName>
    </submittedName>
</protein>
<dbReference type="Pfam" id="PF14223">
    <property type="entry name" value="Retrotran_gag_2"/>
    <property type="match status" value="1"/>
</dbReference>
<dbReference type="EMBL" id="LRGB01003282">
    <property type="protein sequence ID" value="KZS03375.1"/>
    <property type="molecule type" value="Genomic_DNA"/>
</dbReference>
<dbReference type="Proteomes" id="UP000076858">
    <property type="component" value="Unassembled WGS sequence"/>
</dbReference>
<evidence type="ECO:0000313" key="2">
    <source>
        <dbReference type="EMBL" id="KZS03375.1"/>
    </source>
</evidence>
<organism evidence="2 3">
    <name type="scientific">Daphnia magna</name>
    <dbReference type="NCBI Taxonomy" id="35525"/>
    <lineage>
        <taxon>Eukaryota</taxon>
        <taxon>Metazoa</taxon>
        <taxon>Ecdysozoa</taxon>
        <taxon>Arthropoda</taxon>
        <taxon>Crustacea</taxon>
        <taxon>Branchiopoda</taxon>
        <taxon>Diplostraca</taxon>
        <taxon>Cladocera</taxon>
        <taxon>Anomopoda</taxon>
        <taxon>Daphniidae</taxon>
        <taxon>Daphnia</taxon>
    </lineage>
</organism>
<feature type="region of interest" description="Disordered" evidence="1">
    <location>
        <begin position="171"/>
        <end position="199"/>
    </location>
</feature>
<dbReference type="OrthoDB" id="6341810at2759"/>
<gene>
    <name evidence="2" type="ORF">APZ42_033904</name>
</gene>
<dbReference type="AlphaFoldDB" id="A0A164KLQ6"/>